<feature type="compositionally biased region" description="Polar residues" evidence="1">
    <location>
        <begin position="297"/>
        <end position="316"/>
    </location>
</feature>
<reference evidence="2 3" key="1">
    <citation type="submission" date="2015-01" db="EMBL/GenBank/DDBJ databases">
        <title>The Genome Sequence of Exophiala oligosperma CBS72588.</title>
        <authorList>
            <consortium name="The Broad Institute Genomics Platform"/>
            <person name="Cuomo C."/>
            <person name="de Hoog S."/>
            <person name="Gorbushina A."/>
            <person name="Stielow B."/>
            <person name="Teixiera M."/>
            <person name="Abouelleil A."/>
            <person name="Chapman S.B."/>
            <person name="Priest M."/>
            <person name="Young S.K."/>
            <person name="Wortman J."/>
            <person name="Nusbaum C."/>
            <person name="Birren B."/>
        </authorList>
    </citation>
    <scope>NUCLEOTIDE SEQUENCE [LARGE SCALE GENOMIC DNA]</scope>
    <source>
        <strain evidence="2 3">CBS 72588</strain>
    </source>
</reference>
<feature type="compositionally biased region" description="Polar residues" evidence="1">
    <location>
        <begin position="229"/>
        <end position="241"/>
    </location>
</feature>
<sequence length="1036" mass="114908">MDDPIAQRLRPRKGRATQAEHTDPPQQTPYKPASKSTTPTSRSTTISRKTRPKGIKKTQAKERSTTTSTTPSKAQRKSAVEKKKKKSPPKDATFRPDPTESSDDEAETPVQQQPNAETPPKRRGKPFKTPVKDGAYRPGGDESDDEASVKTTRKPRSTKRSIRKPTPIPFVPIPEDGDSAKTHPPPKEGLSDPRNPKRRPIKITLKVKKASSPRPATPDPRRRSASGDVRSNPNIFRTATSGARIDDPLPRASPSPSTRHTRPSPSPRPSPKSPKRPAPVSDGDGRLSRSPKRPRFENTTLHAVGSSSSKPRASSTQPPPPPQQDDDHLTIADADRLFEEIVLMPRKLELGEIAALFVCLQEKCMRFSQKHFSFDLTEEQQEEWPLHRLDEQKYRSFFNMARFLVDANHCGWREFFTTPQHRVPFVHGVLGERFKNNIFKIPGFGLGRDKVNRLAEIDRSYLKYDAFVRSKVRAEYLEELKFDKVEDWYSIDENVHNVEENTAASAPIPTLVLPGAAAAAAAAVPWAPSGTSPASSAAASDPSENYFPSKYAVSLDKDATELASHIMEQLELILPPPIFDPLHPHGPRNFGENSRKVSAGRAIEADLTALIKYMGGLSLSIRFTGIDGTIIRLVEAYSKGTEYHIADSTDNICVNADHCNATCPADTTPATLRIYMTCWCRLEGVVPHGKNRLELEKFQMEHQDPDAPETFTWEQYEDEVFPPLPYELQTTPEGRAAVEDLPVIPGTEWGASMARVSAKDHVFEGDDEDDNNRHGRRRRNGTDKRAPGPERGCFVTYYNRLAPTNVYCAWTSKARPTRFPDLGDDLPQLQRRSTNESLEDAIVRAKLRRRDLRGQTEDDSYIGSTMNLIREYHVGEWLVASSMAGGLLAYILSADRGVLGRHFDEMVAALSDSALVRRLQTIPSSVVTRVGDALGLPATAARHYVVTLLAWARHLEQRTAHGVRDAVTDLTRSVEAARASLVAATTNTPTSLDVTTLFTPPVMTVEDVVVDRTIASTRALSSVTALARKKIAESQG</sequence>
<protein>
    <submittedName>
        <fullName evidence="2">Uncharacterized protein</fullName>
    </submittedName>
</protein>
<evidence type="ECO:0000256" key="1">
    <source>
        <dbReference type="SAM" id="MobiDB-lite"/>
    </source>
</evidence>
<feature type="compositionally biased region" description="Low complexity" evidence="1">
    <location>
        <begin position="28"/>
        <end position="47"/>
    </location>
</feature>
<proteinExistence type="predicted"/>
<dbReference type="OrthoDB" id="4159667at2759"/>
<dbReference type="STRING" id="215243.A0A0D2ATC3"/>
<feature type="compositionally biased region" description="Basic residues" evidence="1">
    <location>
        <begin position="196"/>
        <end position="211"/>
    </location>
</feature>
<organism evidence="2 3">
    <name type="scientific">Exophiala oligosperma</name>
    <dbReference type="NCBI Taxonomy" id="215243"/>
    <lineage>
        <taxon>Eukaryota</taxon>
        <taxon>Fungi</taxon>
        <taxon>Dikarya</taxon>
        <taxon>Ascomycota</taxon>
        <taxon>Pezizomycotina</taxon>
        <taxon>Eurotiomycetes</taxon>
        <taxon>Chaetothyriomycetidae</taxon>
        <taxon>Chaetothyriales</taxon>
        <taxon>Herpotrichiellaceae</taxon>
        <taxon>Exophiala</taxon>
    </lineage>
</organism>
<feature type="compositionally biased region" description="Basic and acidic residues" evidence="1">
    <location>
        <begin position="178"/>
        <end position="195"/>
    </location>
</feature>
<feature type="region of interest" description="Disordered" evidence="1">
    <location>
        <begin position="1"/>
        <end position="328"/>
    </location>
</feature>
<dbReference type="Proteomes" id="UP000053342">
    <property type="component" value="Unassembled WGS sequence"/>
</dbReference>
<dbReference type="HOGENOM" id="CLU_293381_0_0_1"/>
<gene>
    <name evidence="2" type="ORF">PV06_04231</name>
</gene>
<keyword evidence="3" id="KW-1185">Reference proteome</keyword>
<feature type="compositionally biased region" description="Basic residues" evidence="1">
    <location>
        <begin position="151"/>
        <end position="163"/>
    </location>
</feature>
<dbReference type="RefSeq" id="XP_016263302.1">
    <property type="nucleotide sequence ID" value="XM_016405096.1"/>
</dbReference>
<dbReference type="VEuPathDB" id="FungiDB:PV06_04231"/>
<feature type="compositionally biased region" description="Basic and acidic residues" evidence="1">
    <location>
        <begin position="88"/>
        <end position="98"/>
    </location>
</feature>
<name>A0A0D2ATC3_9EURO</name>
<feature type="region of interest" description="Disordered" evidence="1">
    <location>
        <begin position="761"/>
        <end position="789"/>
    </location>
</feature>
<evidence type="ECO:0000313" key="2">
    <source>
        <dbReference type="EMBL" id="KIW43086.1"/>
    </source>
</evidence>
<feature type="compositionally biased region" description="Basic residues" evidence="1">
    <location>
        <begin position="48"/>
        <end position="58"/>
    </location>
</feature>
<accession>A0A0D2ATC3</accession>
<dbReference type="EMBL" id="KN847335">
    <property type="protein sequence ID" value="KIW43086.1"/>
    <property type="molecule type" value="Genomic_DNA"/>
</dbReference>
<dbReference type="AlphaFoldDB" id="A0A0D2ATC3"/>
<evidence type="ECO:0000313" key="3">
    <source>
        <dbReference type="Proteomes" id="UP000053342"/>
    </source>
</evidence>
<dbReference type="GeneID" id="27356305"/>